<dbReference type="EMBL" id="LUHQ01000005">
    <property type="protein sequence ID" value="OAO91431.1"/>
    <property type="molecule type" value="Genomic_DNA"/>
</dbReference>
<dbReference type="PANTHER" id="PTHR34538">
    <property type="entry name" value="EXPRESSED PROTEIN"/>
    <property type="match status" value="1"/>
</dbReference>
<evidence type="ECO:0000313" key="1">
    <source>
        <dbReference type="EMBL" id="OAO91431.1"/>
    </source>
</evidence>
<comment type="caution">
    <text evidence="1">The sequence shown here is derived from an EMBL/GenBank/DDBJ whole genome shotgun (WGS) entry which is preliminary data.</text>
</comment>
<organism evidence="1 2">
    <name type="scientific">Arabidopsis thaliana</name>
    <name type="common">Mouse-ear cress</name>
    <dbReference type="NCBI Taxonomy" id="3702"/>
    <lineage>
        <taxon>Eukaryota</taxon>
        <taxon>Viridiplantae</taxon>
        <taxon>Streptophyta</taxon>
        <taxon>Embryophyta</taxon>
        <taxon>Tracheophyta</taxon>
        <taxon>Spermatophyta</taxon>
        <taxon>Magnoliopsida</taxon>
        <taxon>eudicotyledons</taxon>
        <taxon>Gunneridae</taxon>
        <taxon>Pentapetalae</taxon>
        <taxon>rosids</taxon>
        <taxon>malvids</taxon>
        <taxon>Brassicales</taxon>
        <taxon>Brassicaceae</taxon>
        <taxon>Camelineae</taxon>
        <taxon>Arabidopsis</taxon>
    </lineage>
</organism>
<accession>A0A178UFJ1</accession>
<proteinExistence type="predicted"/>
<evidence type="ECO:0000313" key="2">
    <source>
        <dbReference type="Proteomes" id="UP000078284"/>
    </source>
</evidence>
<dbReference type="Proteomes" id="UP000078284">
    <property type="component" value="Chromosome 5"/>
</dbReference>
<gene>
    <name evidence="1" type="ordered locus">AXX17_At5g23010</name>
</gene>
<name>A0A178UFJ1_ARATH</name>
<dbReference type="PANTHER" id="PTHR34538:SF13">
    <property type="entry name" value="OS02G0637200 PROTEIN"/>
    <property type="match status" value="1"/>
</dbReference>
<dbReference type="AlphaFoldDB" id="A0A178UFJ1"/>
<sequence length="64" mass="7611">MGCIMVMELGKKKKKLIKSILWRIKAEIKKMKKNMRSSPIHKKNKRHVSFNYDPLSYSLNFDSL</sequence>
<protein>
    <submittedName>
        <fullName evidence="1">Uncharacterized protein</fullName>
    </submittedName>
</protein>
<reference evidence="2" key="1">
    <citation type="journal article" date="2016" name="Proc. Natl. Acad. Sci. U.S.A.">
        <title>Chromosome-level assembly of Arabidopsis thaliana Ler reveals the extent of translocation and inversion polymorphisms.</title>
        <authorList>
            <person name="Zapata L."/>
            <person name="Ding J."/>
            <person name="Willing E.M."/>
            <person name="Hartwig B."/>
            <person name="Bezdan D."/>
            <person name="Jiao W.B."/>
            <person name="Patel V."/>
            <person name="Velikkakam James G."/>
            <person name="Koornneef M."/>
            <person name="Ossowski S."/>
            <person name="Schneeberger K."/>
        </authorList>
    </citation>
    <scope>NUCLEOTIDE SEQUENCE [LARGE SCALE GENOMIC DNA]</scope>
    <source>
        <strain evidence="2">cv. Landsberg erecta</strain>
    </source>
</reference>